<keyword evidence="1" id="KW-0540">Nuclease</keyword>
<name>A0A2K8KPL1_9GAMM</name>
<evidence type="ECO:0000259" key="7">
    <source>
        <dbReference type="SMART" id="SM00849"/>
    </source>
</evidence>
<dbReference type="Pfam" id="PF00753">
    <property type="entry name" value="Lactamase_B"/>
    <property type="match status" value="1"/>
</dbReference>
<dbReference type="Pfam" id="PF22505">
    <property type="entry name" value="RNase_J_b_CASP"/>
    <property type="match status" value="1"/>
</dbReference>
<evidence type="ECO:0000256" key="6">
    <source>
        <dbReference type="ARBA" id="ARBA00022884"/>
    </source>
</evidence>
<dbReference type="InterPro" id="IPR011108">
    <property type="entry name" value="RMMBL"/>
</dbReference>
<dbReference type="EMBL" id="CP011797">
    <property type="protein sequence ID" value="ATX75294.1"/>
    <property type="molecule type" value="Genomic_DNA"/>
</dbReference>
<dbReference type="InterPro" id="IPR055132">
    <property type="entry name" value="RNase_J_b_CASP"/>
</dbReference>
<dbReference type="InterPro" id="IPR036866">
    <property type="entry name" value="RibonucZ/Hydroxyglut_hydro"/>
</dbReference>
<dbReference type="AlphaFoldDB" id="A0A2K8KPL1"/>
<gene>
    <name evidence="8" type="ORF">REIFOR_00117</name>
</gene>
<keyword evidence="5" id="KW-0269">Exonuclease</keyword>
<keyword evidence="4" id="KW-0862">Zinc</keyword>
<keyword evidence="9" id="KW-1185">Reference proteome</keyword>
<dbReference type="Gene3D" id="3.60.15.10">
    <property type="entry name" value="Ribonuclease Z/Hydroxyacylglutathione hydrolase-like"/>
    <property type="match status" value="1"/>
</dbReference>
<evidence type="ECO:0000256" key="4">
    <source>
        <dbReference type="ARBA" id="ARBA00022833"/>
    </source>
</evidence>
<dbReference type="CDD" id="cd07714">
    <property type="entry name" value="RNaseJ_MBL-fold"/>
    <property type="match status" value="1"/>
</dbReference>
<dbReference type="SUPFAM" id="SSF56281">
    <property type="entry name" value="Metallo-hydrolase/oxidoreductase"/>
    <property type="match status" value="1"/>
</dbReference>
<proteinExistence type="predicted"/>
<dbReference type="GO" id="GO:0046872">
    <property type="term" value="F:metal ion binding"/>
    <property type="evidence" value="ECO:0007669"/>
    <property type="project" value="UniProtKB-KW"/>
</dbReference>
<organism evidence="8 9">
    <name type="scientific">Reinekea forsetii</name>
    <dbReference type="NCBI Taxonomy" id="1336806"/>
    <lineage>
        <taxon>Bacteria</taxon>
        <taxon>Pseudomonadati</taxon>
        <taxon>Pseudomonadota</taxon>
        <taxon>Gammaproteobacteria</taxon>
        <taxon>Oceanospirillales</taxon>
        <taxon>Saccharospirillaceae</taxon>
        <taxon>Reinekea</taxon>
    </lineage>
</organism>
<sequence length="453" mass="49401">MFTISTLSPSEHDLWFLPLGGTGEIGMNLNLYGHAGKWLMVDCGVTFNASLSPDATTLHEVVSADPSFIADRHEDLVGIVITHAHEDHLGAVPQLWRRFRCPVYTTAFTAEFLRRKLAQVGLAGKVPIIEVESRARIDIGPFNVEWLPLTHSLPEPHSLVIRTAAGNVFHTADWKIDYQPVVGEPFDPLPFQELAHENITAMVCDSTNANRPGRSLSEGELYDGLYELVEAAEGRVVVGCFGSNIARLITLAKIAQQTGRYMALLGRSLQNMVSTAQATDVWPKDLRLIEASHLAYLPKSEVLLVATGSQGEPRTALNRLANNSHYACELDVGDTVIFSSIVIPGNEHSVARLIAALERKQVHIVVAKAAAKPIHASGHPCADEVAELYRWVQPTIAIPVHGETEHLHANAAIAKAAFVPIQLVGTNGDLYILSGRVRIRPQVVKAGRIALKQ</sequence>
<protein>
    <submittedName>
        <fullName evidence="8">Metallo-beta-lactamase family protein, RNA-specific</fullName>
    </submittedName>
</protein>
<evidence type="ECO:0000256" key="3">
    <source>
        <dbReference type="ARBA" id="ARBA00022801"/>
    </source>
</evidence>
<accession>A0A2K8KPL1</accession>
<dbReference type="SMART" id="SM00849">
    <property type="entry name" value="Lactamase_B"/>
    <property type="match status" value="1"/>
</dbReference>
<feature type="domain" description="Metallo-beta-lactamase" evidence="7">
    <location>
        <begin position="26"/>
        <end position="225"/>
    </location>
</feature>
<evidence type="ECO:0000256" key="5">
    <source>
        <dbReference type="ARBA" id="ARBA00022839"/>
    </source>
</evidence>
<evidence type="ECO:0000313" key="8">
    <source>
        <dbReference type="EMBL" id="ATX75294.1"/>
    </source>
</evidence>
<reference evidence="8 9" key="1">
    <citation type="journal article" date="2017" name="Environ. Microbiol.">
        <title>Genomic and physiological analyses of 'Reinekea forsetii' reveal a versatile opportunistic lifestyle during spring algae blooms.</title>
        <authorList>
            <person name="Avci B."/>
            <person name="Hahnke R.L."/>
            <person name="Chafee M."/>
            <person name="Fischer T."/>
            <person name="Gruber-Vodicka H."/>
            <person name="Tegetmeyer H.E."/>
            <person name="Harder J."/>
            <person name="Fuchs B.M."/>
            <person name="Amann R.I."/>
            <person name="Teeling H."/>
        </authorList>
    </citation>
    <scope>NUCLEOTIDE SEQUENCE [LARGE SCALE GENOMIC DNA]</scope>
    <source>
        <strain evidence="8 9">Hel1_31_D35</strain>
    </source>
</reference>
<keyword evidence="6" id="KW-0694">RNA-binding</keyword>
<dbReference type="KEGG" id="rfo:REIFOR_00117"/>
<dbReference type="RefSeq" id="WP_193437314.1">
    <property type="nucleotide sequence ID" value="NZ_CP011797.1"/>
</dbReference>
<dbReference type="PANTHER" id="PTHR43694:SF1">
    <property type="entry name" value="RIBONUCLEASE J"/>
    <property type="match status" value="1"/>
</dbReference>
<dbReference type="Gene3D" id="3.40.50.10710">
    <property type="entry name" value="Metallo-hydrolase/oxidoreductase"/>
    <property type="match status" value="1"/>
</dbReference>
<dbReference type="GO" id="GO:0004527">
    <property type="term" value="F:exonuclease activity"/>
    <property type="evidence" value="ECO:0007669"/>
    <property type="project" value="UniProtKB-KW"/>
</dbReference>
<dbReference type="Proteomes" id="UP000229757">
    <property type="component" value="Chromosome"/>
</dbReference>
<evidence type="ECO:0000256" key="1">
    <source>
        <dbReference type="ARBA" id="ARBA00022722"/>
    </source>
</evidence>
<dbReference type="PANTHER" id="PTHR43694">
    <property type="entry name" value="RIBONUCLEASE J"/>
    <property type="match status" value="1"/>
</dbReference>
<dbReference type="InterPro" id="IPR042173">
    <property type="entry name" value="RNase_J_2"/>
</dbReference>
<dbReference type="Pfam" id="PF07521">
    <property type="entry name" value="RMMBL"/>
    <property type="match status" value="1"/>
</dbReference>
<dbReference type="GO" id="GO:0003723">
    <property type="term" value="F:RNA binding"/>
    <property type="evidence" value="ECO:0007669"/>
    <property type="project" value="UniProtKB-KW"/>
</dbReference>
<dbReference type="InterPro" id="IPR001279">
    <property type="entry name" value="Metallo-B-lactamas"/>
</dbReference>
<keyword evidence="2" id="KW-0479">Metal-binding</keyword>
<evidence type="ECO:0000256" key="2">
    <source>
        <dbReference type="ARBA" id="ARBA00022723"/>
    </source>
</evidence>
<evidence type="ECO:0000313" key="9">
    <source>
        <dbReference type="Proteomes" id="UP000229757"/>
    </source>
</evidence>
<keyword evidence="3" id="KW-0378">Hydrolase</keyword>